<dbReference type="NCBIfam" id="NF033674">
    <property type="entry name" value="stress_OB_fold"/>
    <property type="match status" value="1"/>
</dbReference>
<dbReference type="EMBL" id="FUXX01000010">
    <property type="protein sequence ID" value="SKA60367.1"/>
    <property type="molecule type" value="Genomic_DNA"/>
</dbReference>
<evidence type="ECO:0000256" key="2">
    <source>
        <dbReference type="SAM" id="SignalP"/>
    </source>
</evidence>
<keyword evidence="4" id="KW-1185">Reference proteome</keyword>
<dbReference type="Gene3D" id="2.40.50.200">
    <property type="entry name" value="Bacterial OB-fold"/>
    <property type="match status" value="1"/>
</dbReference>
<evidence type="ECO:0000313" key="3">
    <source>
        <dbReference type="EMBL" id="SKA60367.1"/>
    </source>
</evidence>
<gene>
    <name evidence="3" type="ORF">SAMN02745213_00881</name>
</gene>
<dbReference type="SUPFAM" id="SSF101756">
    <property type="entry name" value="Hypothetical protein YgiW"/>
    <property type="match status" value="1"/>
</dbReference>
<proteinExistence type="predicted"/>
<organism evidence="3 4">
    <name type="scientific">Succinivibrio dextrinosolvens DSM 3072</name>
    <dbReference type="NCBI Taxonomy" id="1123324"/>
    <lineage>
        <taxon>Bacteria</taxon>
        <taxon>Pseudomonadati</taxon>
        <taxon>Pseudomonadota</taxon>
        <taxon>Gammaproteobacteria</taxon>
        <taxon>Aeromonadales</taxon>
        <taxon>Succinivibrionaceae</taxon>
        <taxon>Succinivibrio</taxon>
    </lineage>
</organism>
<feature type="signal peptide" evidence="2">
    <location>
        <begin position="1"/>
        <end position="23"/>
    </location>
</feature>
<protein>
    <submittedName>
        <fullName evidence="3">TIGR00156 family protein</fullName>
    </submittedName>
</protein>
<sequence length="152" mass="17424">MIKELILLGTASILLTNISTAFAEGIAQTPRPCESEFKGQTHGFEKKLNIIAIRDLKNEKDEEIVRVKGKVTKYFGDDKYEFTDENGDTIEIELNKDKDWSFIRKDETIEVIAQYDKEFFSADSLDVKCALPPEHPMTQIGIRIPPKTNRRM</sequence>
<name>A0A1T4V5Z3_9GAMM</name>
<dbReference type="Proteomes" id="UP000242432">
    <property type="component" value="Unassembled WGS sequence"/>
</dbReference>
<dbReference type="AlphaFoldDB" id="A0A1T4V5Z3"/>
<dbReference type="InterPro" id="IPR036700">
    <property type="entry name" value="BOBF_sf"/>
</dbReference>
<reference evidence="4" key="1">
    <citation type="submission" date="2017-02" db="EMBL/GenBank/DDBJ databases">
        <authorList>
            <person name="Varghese N."/>
            <person name="Submissions S."/>
        </authorList>
    </citation>
    <scope>NUCLEOTIDE SEQUENCE [LARGE SCALE GENOMIC DNA]</scope>
    <source>
        <strain evidence="4">DSM 3072</strain>
    </source>
</reference>
<keyword evidence="1 2" id="KW-0732">Signal</keyword>
<evidence type="ECO:0000313" key="4">
    <source>
        <dbReference type="Proteomes" id="UP000242432"/>
    </source>
</evidence>
<dbReference type="Pfam" id="PF04076">
    <property type="entry name" value="BOF"/>
    <property type="match status" value="1"/>
</dbReference>
<dbReference type="InterPro" id="IPR005220">
    <property type="entry name" value="CarO-like"/>
</dbReference>
<evidence type="ECO:0000256" key="1">
    <source>
        <dbReference type="ARBA" id="ARBA00022729"/>
    </source>
</evidence>
<accession>A0A1T4V5Z3</accession>
<dbReference type="RefSeq" id="WP_159443019.1">
    <property type="nucleotide sequence ID" value="NZ_FUXX01000010.1"/>
</dbReference>
<feature type="chain" id="PRO_5010582835" evidence="2">
    <location>
        <begin position="24"/>
        <end position="152"/>
    </location>
</feature>
<dbReference type="STRING" id="83771.SAMN02910357_02441"/>